<keyword evidence="2" id="KW-1185">Reference proteome</keyword>
<proteinExistence type="predicted"/>
<dbReference type="AlphaFoldDB" id="A0A165MZX0"/>
<name>A0A165MZX0_9APHY</name>
<evidence type="ECO:0000313" key="1">
    <source>
        <dbReference type="EMBL" id="KZT66334.1"/>
    </source>
</evidence>
<dbReference type="EMBL" id="KV429090">
    <property type="protein sequence ID" value="KZT66334.1"/>
    <property type="molecule type" value="Genomic_DNA"/>
</dbReference>
<organism evidence="1 2">
    <name type="scientific">Daedalea quercina L-15889</name>
    <dbReference type="NCBI Taxonomy" id="1314783"/>
    <lineage>
        <taxon>Eukaryota</taxon>
        <taxon>Fungi</taxon>
        <taxon>Dikarya</taxon>
        <taxon>Basidiomycota</taxon>
        <taxon>Agaricomycotina</taxon>
        <taxon>Agaricomycetes</taxon>
        <taxon>Polyporales</taxon>
        <taxon>Fomitopsis</taxon>
    </lineage>
</organism>
<sequence>MSALQHSIVSAQFGAGEANTLYRNYLSMIAPQKKLHIYKKSTQKLVLLAEAFALCCLQLFSAENEQGNKWDGFKLPWEKLGKKYEKLLKWYTTVLENINSWASWDPVHTLTQWNEMRLSIQNTQTTCPDPIRPLSQQKRMFPDDVSGGKVFMRPTMDETIATVTEVVSSR</sequence>
<gene>
    <name evidence="1" type="ORF">DAEQUDRAFT_456101</name>
</gene>
<dbReference type="Proteomes" id="UP000076727">
    <property type="component" value="Unassembled WGS sequence"/>
</dbReference>
<protein>
    <submittedName>
        <fullName evidence="1">Uncharacterized protein</fullName>
    </submittedName>
</protein>
<accession>A0A165MZX0</accession>
<evidence type="ECO:0000313" key="2">
    <source>
        <dbReference type="Proteomes" id="UP000076727"/>
    </source>
</evidence>
<reference evidence="1 2" key="1">
    <citation type="journal article" date="2016" name="Mol. Biol. Evol.">
        <title>Comparative Genomics of Early-Diverging Mushroom-Forming Fungi Provides Insights into the Origins of Lignocellulose Decay Capabilities.</title>
        <authorList>
            <person name="Nagy L.G."/>
            <person name="Riley R."/>
            <person name="Tritt A."/>
            <person name="Adam C."/>
            <person name="Daum C."/>
            <person name="Floudas D."/>
            <person name="Sun H."/>
            <person name="Yadav J.S."/>
            <person name="Pangilinan J."/>
            <person name="Larsson K.H."/>
            <person name="Matsuura K."/>
            <person name="Barry K."/>
            <person name="Labutti K."/>
            <person name="Kuo R."/>
            <person name="Ohm R.A."/>
            <person name="Bhattacharya S.S."/>
            <person name="Shirouzu T."/>
            <person name="Yoshinaga Y."/>
            <person name="Martin F.M."/>
            <person name="Grigoriev I.V."/>
            <person name="Hibbett D.S."/>
        </authorList>
    </citation>
    <scope>NUCLEOTIDE SEQUENCE [LARGE SCALE GENOMIC DNA]</scope>
    <source>
        <strain evidence="1 2">L-15889</strain>
    </source>
</reference>